<name>A0A2S6F283_LEGPN</name>
<dbReference type="RefSeq" id="WP_027227673.1">
    <property type="nucleotide sequence ID" value="NZ_CP017601.1"/>
</dbReference>
<sequence>MSLFEKKYEWVFSFNPSSIIYIVPISRDNDSLVTSLSGFNCSNELYPLLQLVSELPNDINDLLENTSNNINYRLYRGDTCIFVCELNPEEQIKKFEGFPFLCFLSTSNTYEAVTTYIKNIKPKPIHITTKPNSQAININKIKKNKFRNEIYRIATYLNNKDTNKGSKISIPKQPVKDTRFLKNIVHYYHNITNPNRAALISQGIYSKRKFFILPNMKEKYQEYIANSANYLIDIKKEVNTKYSKNDFILAVPSLNSSLYRDKEFLKMIQDNYGVEVKKFYERTIRKSEYVTELKTDDESILNNLAILKLGSIISNDLFLFTSLLSILSAENFSPTYRLPNSLNLAHSKYDCLVSLTNSQQLKKIKINRVYSELVDDWNKKLDDSMINSINHSGNNGIIVSDYPLEWLTLSGVIPLSMSHNVCRINSSPGDLLIHQICNLHNLIIQPSSLQNILIIRSFDADDPIKNILEQAISSRRNTGALRFLNINIVDVKSKSEFIGALRNFTGKIVIIDCHGNHGGHKDQAWLHIGDDKVNIWTLKADFRIPPIFLLSACSTHPIDGSNTSVANGLISIGAHSVLATLLPISANHSAIFISKFLHWIDFYLAIDKEKHPTFALWRDIVSEIMRCMYVQDILNYFEVENLINENQFQDILIKSQINIMYYKNPNWFETLFRALAEGSGKEYEDLVTLFIRECRFSDTMHYSHLGRPDKLIIMN</sequence>
<gene>
    <name evidence="1" type="ORF">C3928_05580</name>
</gene>
<dbReference type="EMBL" id="PQWY01000010">
    <property type="protein sequence ID" value="PPK31506.1"/>
    <property type="molecule type" value="Genomic_DNA"/>
</dbReference>
<evidence type="ECO:0000313" key="1">
    <source>
        <dbReference type="EMBL" id="PPK31506.1"/>
    </source>
</evidence>
<organism evidence="1 2">
    <name type="scientific">Legionella pneumophila</name>
    <dbReference type="NCBI Taxonomy" id="446"/>
    <lineage>
        <taxon>Bacteria</taxon>
        <taxon>Pseudomonadati</taxon>
        <taxon>Pseudomonadota</taxon>
        <taxon>Gammaproteobacteria</taxon>
        <taxon>Legionellales</taxon>
        <taxon>Legionellaceae</taxon>
        <taxon>Legionella</taxon>
    </lineage>
</organism>
<dbReference type="OrthoDB" id="7784388at2"/>
<protein>
    <submittedName>
        <fullName evidence="1">Uncharacterized protein</fullName>
    </submittedName>
</protein>
<comment type="caution">
    <text evidence="1">The sequence shown here is derived from an EMBL/GenBank/DDBJ whole genome shotgun (WGS) entry which is preliminary data.</text>
</comment>
<accession>A0A2S6F283</accession>
<evidence type="ECO:0000313" key="2">
    <source>
        <dbReference type="Proteomes" id="UP000239239"/>
    </source>
</evidence>
<proteinExistence type="predicted"/>
<dbReference type="Proteomes" id="UP000239239">
    <property type="component" value="Unassembled WGS sequence"/>
</dbReference>
<reference evidence="1 2" key="1">
    <citation type="submission" date="2018-02" db="EMBL/GenBank/DDBJ databases">
        <title>Draft genome sequences of four Legionella pneumophila clinical strains isolated in Ontario.</title>
        <authorList>
            <person name="Fortuna A."/>
            <person name="Ramnarine R."/>
            <person name="Li A."/>
            <person name="Frantz C."/>
            <person name="Mallo G."/>
        </authorList>
    </citation>
    <scope>NUCLEOTIDE SEQUENCE [LARGE SCALE GENOMIC DNA]</scope>
    <source>
        <strain evidence="1 2">LG61</strain>
    </source>
</reference>
<dbReference type="AlphaFoldDB" id="A0A2S6F283"/>